<dbReference type="InterPro" id="IPR013108">
    <property type="entry name" value="Amidohydro_3"/>
</dbReference>
<evidence type="ECO:0000259" key="1">
    <source>
        <dbReference type="Pfam" id="PF07969"/>
    </source>
</evidence>
<evidence type="ECO:0000313" key="3">
    <source>
        <dbReference type="Proteomes" id="UP000604825"/>
    </source>
</evidence>
<dbReference type="SUPFAM" id="SSF51556">
    <property type="entry name" value="Metallo-dependent hydrolases"/>
    <property type="match status" value="1"/>
</dbReference>
<accession>A0A811P016</accession>
<organism evidence="2 3">
    <name type="scientific">Miscanthus lutarioriparius</name>
    <dbReference type="NCBI Taxonomy" id="422564"/>
    <lineage>
        <taxon>Eukaryota</taxon>
        <taxon>Viridiplantae</taxon>
        <taxon>Streptophyta</taxon>
        <taxon>Embryophyta</taxon>
        <taxon>Tracheophyta</taxon>
        <taxon>Spermatophyta</taxon>
        <taxon>Magnoliopsida</taxon>
        <taxon>Liliopsida</taxon>
        <taxon>Poales</taxon>
        <taxon>Poaceae</taxon>
        <taxon>PACMAD clade</taxon>
        <taxon>Panicoideae</taxon>
        <taxon>Andropogonodae</taxon>
        <taxon>Andropogoneae</taxon>
        <taxon>Saccharinae</taxon>
        <taxon>Miscanthus</taxon>
    </lineage>
</organism>
<dbReference type="InterPro" id="IPR032466">
    <property type="entry name" value="Metal_Hydrolase"/>
</dbReference>
<dbReference type="Gene3D" id="3.20.20.140">
    <property type="entry name" value="Metal-dependent hydrolases"/>
    <property type="match status" value="2"/>
</dbReference>
<keyword evidence="3" id="KW-1185">Reference proteome</keyword>
<protein>
    <recommendedName>
        <fullName evidence="1">Amidohydrolase 3 domain-containing protein</fullName>
    </recommendedName>
</protein>
<dbReference type="PANTHER" id="PTHR22642">
    <property type="entry name" value="IMIDAZOLONEPROPIONASE"/>
    <property type="match status" value="1"/>
</dbReference>
<name>A0A811P016_9POAL</name>
<feature type="domain" description="Amidohydrolase 3" evidence="1">
    <location>
        <begin position="90"/>
        <end position="433"/>
    </location>
</feature>
<reference evidence="2" key="1">
    <citation type="submission" date="2020-10" db="EMBL/GenBank/DDBJ databases">
        <authorList>
            <person name="Han B."/>
            <person name="Lu T."/>
            <person name="Zhao Q."/>
            <person name="Huang X."/>
            <person name="Zhao Y."/>
        </authorList>
    </citation>
    <scope>NUCLEOTIDE SEQUENCE</scope>
</reference>
<dbReference type="Gene3D" id="2.30.40.10">
    <property type="entry name" value="Urease, subunit C, domain 1"/>
    <property type="match status" value="1"/>
</dbReference>
<proteinExistence type="predicted"/>
<dbReference type="CDD" id="cd01300">
    <property type="entry name" value="YtcJ_like"/>
    <property type="match status" value="1"/>
</dbReference>
<dbReference type="GO" id="GO:0016810">
    <property type="term" value="F:hydrolase activity, acting on carbon-nitrogen (but not peptide) bonds"/>
    <property type="evidence" value="ECO:0007669"/>
    <property type="project" value="InterPro"/>
</dbReference>
<dbReference type="InterPro" id="IPR011059">
    <property type="entry name" value="Metal-dep_hydrolase_composite"/>
</dbReference>
<feature type="domain" description="Amidohydrolase 3" evidence="1">
    <location>
        <begin position="434"/>
        <end position="528"/>
    </location>
</feature>
<dbReference type="Gene3D" id="3.10.310.70">
    <property type="match status" value="1"/>
</dbReference>
<dbReference type="SUPFAM" id="SSF51338">
    <property type="entry name" value="Composite domain of metallo-dependent hydrolases"/>
    <property type="match status" value="1"/>
</dbReference>
<dbReference type="EMBL" id="CAJGYO010000006">
    <property type="protein sequence ID" value="CAD6234833.1"/>
    <property type="molecule type" value="Genomic_DNA"/>
</dbReference>
<dbReference type="Pfam" id="PF07969">
    <property type="entry name" value="Amidohydro_3"/>
    <property type="match status" value="2"/>
</dbReference>
<sequence length="530" mass="57967">MPFPLAAQSALVAAAVAIATATVLLPFPWTPPAPRDRFADMVLANATIYTADPARPFADAMAVRGGRVLRVGTYESVKELKGRHTHELSLSGNVVLPGFIDSHVHFIDGGLQLARVPLRGVRSKDDFIGRVKEAVRDKHPGQWILGGGWNNDFWGGELPAAAWLDDISPDNPVWLSRMDGHMGVANSLAMKIAGIDKNTNDPIGGTIIRTTEGEPSGLLVDTAMRLIFDVIEKVSNHERREALLRASKHALMRGVTTVVDVGSYFPGASTEKTWQDFADIYKWAHSMEKMVIRVCLFFPMPTWSRVSDLFDEHGRSLSQWIHLGGVKAFLDGSLGSSSALFHDPYEGDPGNYGLQVIDFDSLLNRTLESDKSGLQVAIHAIGDKANDMLLDMVDKVVDLNGVKDRRFRIEHAQHLAPGAANRFGKHGIIASVQVSDINPLQAIRTAMFRKPPGWEVPWIPAERLTLDESLKAHTMSAAYACFLDHAVGSLSEGKYADFVVLPSTSWDEFSNGVPGQVLATYVSGRQAYPS</sequence>
<dbReference type="Proteomes" id="UP000604825">
    <property type="component" value="Unassembled WGS sequence"/>
</dbReference>
<gene>
    <name evidence="2" type="ORF">NCGR_LOCUS23251</name>
</gene>
<dbReference type="OrthoDB" id="3501663at2759"/>
<dbReference type="InterPro" id="IPR033932">
    <property type="entry name" value="YtcJ-like"/>
</dbReference>
<dbReference type="PANTHER" id="PTHR22642:SF2">
    <property type="entry name" value="PROTEIN LONG AFTER FAR-RED 3"/>
    <property type="match status" value="1"/>
</dbReference>
<dbReference type="AlphaFoldDB" id="A0A811P016"/>
<evidence type="ECO:0000313" key="2">
    <source>
        <dbReference type="EMBL" id="CAD6234833.1"/>
    </source>
</evidence>
<comment type="caution">
    <text evidence="2">The sequence shown here is derived from an EMBL/GenBank/DDBJ whole genome shotgun (WGS) entry which is preliminary data.</text>
</comment>